<name>A0A8J2K0I9_9HEXA</name>
<evidence type="ECO:0000313" key="3">
    <source>
        <dbReference type="Proteomes" id="UP000708208"/>
    </source>
</evidence>
<feature type="transmembrane region" description="Helical" evidence="1">
    <location>
        <begin position="157"/>
        <end position="175"/>
    </location>
</feature>
<organism evidence="2 3">
    <name type="scientific">Allacma fusca</name>
    <dbReference type="NCBI Taxonomy" id="39272"/>
    <lineage>
        <taxon>Eukaryota</taxon>
        <taxon>Metazoa</taxon>
        <taxon>Ecdysozoa</taxon>
        <taxon>Arthropoda</taxon>
        <taxon>Hexapoda</taxon>
        <taxon>Collembola</taxon>
        <taxon>Symphypleona</taxon>
        <taxon>Sminthuridae</taxon>
        <taxon>Allacma</taxon>
    </lineage>
</organism>
<comment type="caution">
    <text evidence="2">The sequence shown here is derived from an EMBL/GenBank/DDBJ whole genome shotgun (WGS) entry which is preliminary data.</text>
</comment>
<dbReference type="AlphaFoldDB" id="A0A8J2K0I9"/>
<sequence length="286" mass="32226">MILPTSTNIENIQKPGSSGSGATLDTLYSNSFETIVHNGRLSEHIMQALIYSTYVFSDALIRFTNIYHSCTIIELTSSLKVLMKKYVPNAQGNMIVIMFIASLLSAGFIKAWTDILIHDLNYDFTSYNFTLTFLPVNNMVLAGVYCFTDTGTYTSLIFSYAFIVGYGLIILGIYGKYIAKFVRTFITPAKGFGKEYRLTFPTLIEDFGRDAEILKQCMDKYSKIAGVYTLAILYVSTVNVIRYLNHMTTADTLEFVSNSWIFNASCFVAVVFLSNFGNYLQIRVDF</sequence>
<dbReference type="EMBL" id="CAJVCH010169027">
    <property type="protein sequence ID" value="CAG7728819.1"/>
    <property type="molecule type" value="Genomic_DNA"/>
</dbReference>
<gene>
    <name evidence="2" type="ORF">AFUS01_LOCUS17575</name>
</gene>
<dbReference type="Proteomes" id="UP000708208">
    <property type="component" value="Unassembled WGS sequence"/>
</dbReference>
<evidence type="ECO:0000313" key="2">
    <source>
        <dbReference type="EMBL" id="CAG7728819.1"/>
    </source>
</evidence>
<protein>
    <submittedName>
        <fullName evidence="2">Uncharacterized protein</fullName>
    </submittedName>
</protein>
<evidence type="ECO:0000256" key="1">
    <source>
        <dbReference type="SAM" id="Phobius"/>
    </source>
</evidence>
<keyword evidence="1" id="KW-1133">Transmembrane helix</keyword>
<keyword evidence="1" id="KW-0472">Membrane</keyword>
<keyword evidence="1" id="KW-0812">Transmembrane</keyword>
<accession>A0A8J2K0I9</accession>
<feature type="transmembrane region" description="Helical" evidence="1">
    <location>
        <begin position="260"/>
        <end position="280"/>
    </location>
</feature>
<keyword evidence="3" id="KW-1185">Reference proteome</keyword>
<proteinExistence type="predicted"/>
<feature type="transmembrane region" description="Helical" evidence="1">
    <location>
        <begin position="92"/>
        <end position="112"/>
    </location>
</feature>
<reference evidence="2" key="1">
    <citation type="submission" date="2021-06" db="EMBL/GenBank/DDBJ databases">
        <authorList>
            <person name="Hodson N. C."/>
            <person name="Mongue J. A."/>
            <person name="Jaron S. K."/>
        </authorList>
    </citation>
    <scope>NUCLEOTIDE SEQUENCE</scope>
</reference>
<feature type="transmembrane region" description="Helical" evidence="1">
    <location>
        <begin position="124"/>
        <end position="145"/>
    </location>
</feature>
<feature type="transmembrane region" description="Helical" evidence="1">
    <location>
        <begin position="225"/>
        <end position="244"/>
    </location>
</feature>